<evidence type="ECO:0000313" key="3">
    <source>
        <dbReference type="EMBL" id="AXK42810.1"/>
    </source>
</evidence>
<accession>A0A345YFV8</accession>
<evidence type="ECO:0000259" key="2">
    <source>
        <dbReference type="Pfam" id="PF12969"/>
    </source>
</evidence>
<organism evidence="3 4">
    <name type="scientific">Erythrobacter aureus</name>
    <dbReference type="NCBI Taxonomy" id="2182384"/>
    <lineage>
        <taxon>Bacteria</taxon>
        <taxon>Pseudomonadati</taxon>
        <taxon>Pseudomonadota</taxon>
        <taxon>Alphaproteobacteria</taxon>
        <taxon>Sphingomonadales</taxon>
        <taxon>Erythrobacteraceae</taxon>
        <taxon>Erythrobacter/Porphyrobacter group</taxon>
        <taxon>Erythrobacter</taxon>
    </lineage>
</organism>
<dbReference type="InterPro" id="IPR002931">
    <property type="entry name" value="Transglutaminase-like"/>
</dbReference>
<gene>
    <name evidence="3" type="ORF">DVR09_11150</name>
</gene>
<dbReference type="KEGG" id="err:DVR09_11150"/>
<keyword evidence="4" id="KW-1185">Reference proteome</keyword>
<sequence length="975" mass="106741">MRKARQARDEGHECFDPRPSEAICFVDKPLANNTVPNKVEIQQSNRVFCMRRQIAAVSFIALSASSAFAGETVLYEATPAWVEAATIDDTSRASGSPIILIDEQSTIEDGQLWTYRETAIALDSPEALTQLGTLAASWMPDKGDLRVHRAELMRDGQNIDLLAGDQRFEVLRREAKLESRMLDGMLTATMPVAGARIGDVLRLAYSTTVQDQAMGDHVQWFAALIAKPFPLAVGRVRVSWPRDLPVSRVRLGDAEVPEPKLVDGFYIWEADLPVAKPTEMPSDAPDRYLAGNLMQLGTYADWRDVSRQMASHYDVAGTVGSGALADEIARIAGASDDPLERAATALRVVQDEISYLSNGLDGGNYLPQMPQETWEKRYGDCKAKSVLLLAMLRELEVPSEVVLVRSKGGDILPDLAPIPGNFDHMIVRAEIAGQSYWLDGTGSGTRADTIDTIPRFHYALPLRNEGASLMALGSRPQSTPDRIVRISLDQRAGVVLPALVDVEVEFRGVAGAPWRVIAEQNDETVIEDAVSSGLHSVIGDMALYQPSVRYDADTGVATISARGIRTTSWRRDRSIYELDIPSEAARMVNFDADRARAAWKGIPLRLNGPLFYRSEFEILLPEGDENFRIDGAGKATQTIGGVELASDAQIEDARFTLMQTMRSVADELPATDLSAARRELVRFDRALPVLKSTGDVQQAWEYTGPQRKRLTALEAAYARLIAEAEPDESRQLLNRANFRSGVFDFAGALEDINAALQIEATSALYGDRSFLHRQMGDLEAALADLQMYEELSGKGETYHSQIELLALLGRTDEGLQLAEEYRALTDDPVSAETAMATALGWSGEAEEGLRLLKDLLVRRPGDGPLLNAICWHAATFDIVNPDRMKTCVGAVEKSEYAPGVLDSRAFAHLRLGDLDAALADLNSVLVASPGLAESRLLRGVVRVMQGDDAGQEDIDLALSIRPSLAETYAAWGLKF</sequence>
<dbReference type="OrthoDB" id="98874at2"/>
<dbReference type="Gene3D" id="1.25.40.10">
    <property type="entry name" value="Tetratricopeptide repeat domain"/>
    <property type="match status" value="2"/>
</dbReference>
<dbReference type="Gene3D" id="3.10.620.30">
    <property type="match status" value="1"/>
</dbReference>
<dbReference type="InterPro" id="IPR011990">
    <property type="entry name" value="TPR-like_helical_dom_sf"/>
</dbReference>
<evidence type="ECO:0000259" key="1">
    <source>
        <dbReference type="Pfam" id="PF01841"/>
    </source>
</evidence>
<feature type="domain" description="DUF3857" evidence="2">
    <location>
        <begin position="109"/>
        <end position="269"/>
    </location>
</feature>
<dbReference type="SUPFAM" id="SSF54001">
    <property type="entry name" value="Cysteine proteinases"/>
    <property type="match status" value="1"/>
</dbReference>
<feature type="domain" description="Transglutaminase-like" evidence="1">
    <location>
        <begin position="330"/>
        <end position="405"/>
    </location>
</feature>
<protein>
    <submittedName>
        <fullName evidence="3">DUF3857 domain-containing protein</fullName>
    </submittedName>
</protein>
<dbReference type="SUPFAM" id="SSF48452">
    <property type="entry name" value="TPR-like"/>
    <property type="match status" value="2"/>
</dbReference>
<dbReference type="InterPro" id="IPR024618">
    <property type="entry name" value="DUF3857"/>
</dbReference>
<dbReference type="AlphaFoldDB" id="A0A345YFV8"/>
<dbReference type="EMBL" id="CP031357">
    <property type="protein sequence ID" value="AXK42810.1"/>
    <property type="molecule type" value="Genomic_DNA"/>
</dbReference>
<dbReference type="Pfam" id="PF12969">
    <property type="entry name" value="DUF3857"/>
    <property type="match status" value="1"/>
</dbReference>
<dbReference type="Proteomes" id="UP000254508">
    <property type="component" value="Chromosome"/>
</dbReference>
<proteinExistence type="predicted"/>
<dbReference type="InterPro" id="IPR038765">
    <property type="entry name" value="Papain-like_cys_pep_sf"/>
</dbReference>
<dbReference type="Gene3D" id="2.60.40.3140">
    <property type="match status" value="1"/>
</dbReference>
<reference evidence="4" key="1">
    <citation type="submission" date="2018-07" db="EMBL/GenBank/DDBJ databases">
        <title>Genome sequence of Erythrobacter strain YH-07, an antagonistic bacterium isolated from Yellow Sea.</title>
        <authorList>
            <person name="Tang T."/>
            <person name="Liu Q."/>
            <person name="Sun X."/>
        </authorList>
    </citation>
    <scope>NUCLEOTIDE SEQUENCE [LARGE SCALE GENOMIC DNA]</scope>
    <source>
        <strain evidence="4">YH-07</strain>
    </source>
</reference>
<dbReference type="Pfam" id="PF01841">
    <property type="entry name" value="Transglut_core"/>
    <property type="match status" value="1"/>
</dbReference>
<name>A0A345YFV8_9SPHN</name>
<evidence type="ECO:0000313" key="4">
    <source>
        <dbReference type="Proteomes" id="UP000254508"/>
    </source>
</evidence>